<name>A0A2U1P242_ARTAN</name>
<dbReference type="CDD" id="cd04692">
    <property type="entry name" value="NUDIX_Hydrolase"/>
    <property type="match status" value="1"/>
</dbReference>
<reference evidence="2 3" key="1">
    <citation type="journal article" date="2018" name="Mol. Plant">
        <title>The genome of Artemisia annua provides insight into the evolution of Asteraceae family and artemisinin biosynthesis.</title>
        <authorList>
            <person name="Shen Q."/>
            <person name="Zhang L."/>
            <person name="Liao Z."/>
            <person name="Wang S."/>
            <person name="Yan T."/>
            <person name="Shi P."/>
            <person name="Liu M."/>
            <person name="Fu X."/>
            <person name="Pan Q."/>
            <person name="Wang Y."/>
            <person name="Lv Z."/>
            <person name="Lu X."/>
            <person name="Zhang F."/>
            <person name="Jiang W."/>
            <person name="Ma Y."/>
            <person name="Chen M."/>
            <person name="Hao X."/>
            <person name="Li L."/>
            <person name="Tang Y."/>
            <person name="Lv G."/>
            <person name="Zhou Y."/>
            <person name="Sun X."/>
            <person name="Brodelius P.E."/>
            <person name="Rose J.K.C."/>
            <person name="Tang K."/>
        </authorList>
    </citation>
    <scope>NUCLEOTIDE SEQUENCE [LARGE SCALE GENOMIC DNA]</scope>
    <source>
        <strain evidence="3">cv. Huhao1</strain>
        <tissue evidence="2">Leaf</tissue>
    </source>
</reference>
<dbReference type="InterPro" id="IPR000086">
    <property type="entry name" value="NUDIX_hydrolase_dom"/>
</dbReference>
<dbReference type="Pfam" id="PF00293">
    <property type="entry name" value="NUDIX"/>
    <property type="match status" value="1"/>
</dbReference>
<organism evidence="2 3">
    <name type="scientific">Artemisia annua</name>
    <name type="common">Sweet wormwood</name>
    <dbReference type="NCBI Taxonomy" id="35608"/>
    <lineage>
        <taxon>Eukaryota</taxon>
        <taxon>Viridiplantae</taxon>
        <taxon>Streptophyta</taxon>
        <taxon>Embryophyta</taxon>
        <taxon>Tracheophyta</taxon>
        <taxon>Spermatophyta</taxon>
        <taxon>Magnoliopsida</taxon>
        <taxon>eudicotyledons</taxon>
        <taxon>Gunneridae</taxon>
        <taxon>Pentapetalae</taxon>
        <taxon>asterids</taxon>
        <taxon>campanulids</taxon>
        <taxon>Asterales</taxon>
        <taxon>Asteraceae</taxon>
        <taxon>Asteroideae</taxon>
        <taxon>Anthemideae</taxon>
        <taxon>Artemisiinae</taxon>
        <taxon>Artemisia</taxon>
    </lineage>
</organism>
<dbReference type="PANTHER" id="PTHR10885:SF20">
    <property type="entry name" value="NUDIX HYDROLASE DOMAIN-CONTAINING PROTEIN"/>
    <property type="match status" value="1"/>
</dbReference>
<evidence type="ECO:0000313" key="2">
    <source>
        <dbReference type="EMBL" id="PWA79826.1"/>
    </source>
</evidence>
<accession>A0A2U1P242</accession>
<dbReference type="GO" id="GO:0009240">
    <property type="term" value="P:isopentenyl diphosphate biosynthetic process"/>
    <property type="evidence" value="ECO:0007669"/>
    <property type="project" value="TreeGrafter"/>
</dbReference>
<proteinExistence type="predicted"/>
<keyword evidence="2" id="KW-0934">Plastid</keyword>
<dbReference type="GO" id="GO:0004452">
    <property type="term" value="F:isopentenyl-diphosphate delta-isomerase activity"/>
    <property type="evidence" value="ECO:0007669"/>
    <property type="project" value="TreeGrafter"/>
</dbReference>
<dbReference type="Gene3D" id="3.90.79.10">
    <property type="entry name" value="Nucleoside Triphosphate Pyrophosphohydrolase"/>
    <property type="match status" value="1"/>
</dbReference>
<feature type="domain" description="Nudix hydrolase" evidence="1">
    <location>
        <begin position="44"/>
        <end position="186"/>
    </location>
</feature>
<dbReference type="SUPFAM" id="SSF55811">
    <property type="entry name" value="Nudix"/>
    <property type="match status" value="1"/>
</dbReference>
<keyword evidence="2" id="KW-0150">Chloroplast</keyword>
<dbReference type="AlphaFoldDB" id="A0A2U1P242"/>
<gene>
    <name evidence="2" type="ORF">CTI12_AA202590</name>
</gene>
<evidence type="ECO:0000313" key="3">
    <source>
        <dbReference type="Proteomes" id="UP000245207"/>
    </source>
</evidence>
<dbReference type="Proteomes" id="UP000245207">
    <property type="component" value="Unassembled WGS sequence"/>
</dbReference>
<dbReference type="PANTHER" id="PTHR10885">
    <property type="entry name" value="ISOPENTENYL-DIPHOSPHATE DELTA-ISOMERASE"/>
    <property type="match status" value="1"/>
</dbReference>
<sequence>MGDGDHHHQLHEEEHFDILTKTGLKTANVLILILFRSVVHRDGDYHRAVHAWIFAESTQQLLLQKRADCKDSWPGLWDISSAGHVSAGDTSLITARRELQEELGVTLPNDAFELLFVFLQECVTNDGKFIDNEFDHVYLVTTLDPSPWKLLLFSVTNDGKFIDNEFDHVYLVTTLDPSPWKLLLFR</sequence>
<dbReference type="OrthoDB" id="510307at2759"/>
<keyword evidence="3" id="KW-1185">Reference proteome</keyword>
<dbReference type="STRING" id="35608.A0A2U1P242"/>
<dbReference type="EMBL" id="PKPP01001800">
    <property type="protein sequence ID" value="PWA79826.1"/>
    <property type="molecule type" value="Genomic_DNA"/>
</dbReference>
<dbReference type="GO" id="GO:0016787">
    <property type="term" value="F:hydrolase activity"/>
    <property type="evidence" value="ECO:0007669"/>
    <property type="project" value="UniProtKB-KW"/>
</dbReference>
<dbReference type="GO" id="GO:0005737">
    <property type="term" value="C:cytoplasm"/>
    <property type="evidence" value="ECO:0007669"/>
    <property type="project" value="TreeGrafter"/>
</dbReference>
<comment type="caution">
    <text evidence="2">The sequence shown here is derived from an EMBL/GenBank/DDBJ whole genome shotgun (WGS) entry which is preliminary data.</text>
</comment>
<protein>
    <submittedName>
        <fullName evidence="2">Nudix hydrolase</fullName>
    </submittedName>
</protein>
<geneLocation type="chloroplast" evidence="2"/>
<dbReference type="PROSITE" id="PS51462">
    <property type="entry name" value="NUDIX"/>
    <property type="match status" value="1"/>
</dbReference>
<dbReference type="InterPro" id="IPR015797">
    <property type="entry name" value="NUDIX_hydrolase-like_dom_sf"/>
</dbReference>
<keyword evidence="2" id="KW-0378">Hydrolase</keyword>
<evidence type="ECO:0000259" key="1">
    <source>
        <dbReference type="PROSITE" id="PS51462"/>
    </source>
</evidence>